<dbReference type="EC" id="2.1.1.37" evidence="11"/>
<evidence type="ECO:0000256" key="9">
    <source>
        <dbReference type="PROSITE-ProRule" id="PRU01016"/>
    </source>
</evidence>
<dbReference type="HOGENOM" id="CLU_008262_0_0_1"/>
<dbReference type="AlphaFoldDB" id="V2XTR9"/>
<dbReference type="Gene3D" id="2.30.30.490">
    <property type="match status" value="2"/>
</dbReference>
<keyword evidence="6" id="KW-0238">DNA-binding</keyword>
<dbReference type="GO" id="GO:0032259">
    <property type="term" value="P:methylation"/>
    <property type="evidence" value="ECO:0007669"/>
    <property type="project" value="UniProtKB-KW"/>
</dbReference>
<dbReference type="InterPro" id="IPR043151">
    <property type="entry name" value="BAH_sf"/>
</dbReference>
<dbReference type="GO" id="GO:0003682">
    <property type="term" value="F:chromatin binding"/>
    <property type="evidence" value="ECO:0007669"/>
    <property type="project" value="InterPro"/>
</dbReference>
<comment type="caution">
    <text evidence="14">The sequence shown here is derived from an EMBL/GenBank/DDBJ whole genome shotgun (WGS) entry which is preliminary data.</text>
</comment>
<comment type="subcellular location">
    <subcellularLocation>
        <location evidence="1">Nucleus</location>
    </subcellularLocation>
</comment>
<accession>V2XTR9</accession>
<dbReference type="Gene3D" id="3.40.50.150">
    <property type="entry name" value="Vaccinia Virus protein VP39"/>
    <property type="match status" value="1"/>
</dbReference>
<feature type="compositionally biased region" description="Basic and acidic residues" evidence="12">
    <location>
        <begin position="19"/>
        <end position="38"/>
    </location>
</feature>
<evidence type="ECO:0000256" key="7">
    <source>
        <dbReference type="ARBA" id="ARBA00023242"/>
    </source>
</evidence>
<dbReference type="InterPro" id="IPR022702">
    <property type="entry name" value="Cytosine_MeTrfase1_RFD"/>
</dbReference>
<dbReference type="InterPro" id="IPR050390">
    <property type="entry name" value="C5-Methyltransferase"/>
</dbReference>
<dbReference type="CDD" id="cd04370">
    <property type="entry name" value="BAH"/>
    <property type="match status" value="1"/>
</dbReference>
<dbReference type="OrthoDB" id="5376140at2759"/>
<keyword evidence="2 9" id="KW-0489">Methyltransferase</keyword>
<keyword evidence="7" id="KW-0539">Nucleus</keyword>
<sequence length="1172" mass="132222">MPLVFDGVHIPTSRKRKRDISSDKQDRPQRVVVEEMRGAESSSLARRPQVQRSQSLPIEDEVELHFAVWRPPPEITILTDHEELAIIGESPEDEDTILNDDDQKPVRILEKFVFFDAHRNNKLVSLDALEHTSGNIEAAGFVTACHENDEDEGQEDGLSEDLGDSEAQYVHLGAIFRYTFDYTEKDAPFWIETEWSWYILGTPAEEYKSIYSSFTAPHVLAGYILSSVSEYPEQAYDDFLTTKDFNVTQFREAIPIIRDFVEPQAPGNTFKTSPVIKGILGSPKRRGPPQRILHHQTHDTYTRKRRAKDLNPTYVTPLIASLADGLCWEKLELAGKPLVSRTVSEKTRRQKLLRRWQKLIDRAREDRQSWRINFGDTLSGGGDQESYCFSVDINGETYEPGDVVLVPIEKYGDPVDSTFPASFQLKEDDDIANHFWFASIIYILKDKGTAHIRWFDHGFQITPQQLANPQELFLHNDCGYTDLNKIIGKVPVVHIPPTKDIPISYDEYYYKFMYNHLTGAFTSVDWTPLQIASCSPPPENCPVCITKAQEEEEEKATSIDSGTVSYRGQKFHLHDFVLYCSAEEGPARIGQILKIISPKQSQSDAQHIKVELKRLGRICDLKCKLPKTEVRDERHLFMTPILQRVALANVLQICLVHPFIPIEQEDLEEWLLFSPNHFLVKHTFPSLTGPSWDDRTPISSKSVPSCKVCASGDAALYRDNRDSFKISAPAIDLFGGCGAFGLGLSNGSRSIQIIHAVEIAPSAAKTYQHNSPNTIVHNQCVNVMLKYAVKLHYGQGAEIPSQLYDSTIKVSPPPKPGDVKVVIAGFPCQSFSGLNKCKRNDDTKSNLFFNALSWIDFLNPDYAIFENVPGFLSHRLKASQNGQGKLTGGLEQGGLKFLLRALLEMGYQARYGYLQAGHYGTPQSRLRFFMVAAKHGLKLPDLPRPTHDFPRPIPPINLSVGASIKPVVFVQGTALHPSVSINDAIEDLPPFDWRDPDGKLLSTNFPAFECKKENGRCGYEGAVEYRHPPRTRFQLNARILPTTDLQHYTRILDIGDQRRAMHIPMRPTADYRDLPLWLQNFQLSNPSSANAKHSYKPGPFGRLDGNGYFPTTVTNMAPTAKQGRVLHPNSRRMVTVRELARSQGFPDNFVFLAVNDNVVAVNSSPCHFDMLF</sequence>
<evidence type="ECO:0000256" key="3">
    <source>
        <dbReference type="ARBA" id="ARBA00022679"/>
    </source>
</evidence>
<dbReference type="Pfam" id="PF00145">
    <property type="entry name" value="DNA_methylase"/>
    <property type="match status" value="1"/>
</dbReference>
<protein>
    <recommendedName>
        <fullName evidence="11">Cytosine-specific methyltransferase</fullName>
        <ecNumber evidence="11">2.1.1.37</ecNumber>
    </recommendedName>
</protein>
<dbReference type="GO" id="GO:0005634">
    <property type="term" value="C:nucleus"/>
    <property type="evidence" value="ECO:0007669"/>
    <property type="project" value="UniProtKB-SubCell"/>
</dbReference>
<dbReference type="KEGG" id="mrr:Moror_7236"/>
<evidence type="ECO:0000313" key="14">
    <source>
        <dbReference type="EMBL" id="ESK96246.1"/>
    </source>
</evidence>
<comment type="similarity">
    <text evidence="9 10">Belongs to the class I-like SAM-binding methyltransferase superfamily. C5-methyltransferase family.</text>
</comment>
<dbReference type="Proteomes" id="UP000017559">
    <property type="component" value="Unassembled WGS sequence"/>
</dbReference>
<keyword evidence="3 9" id="KW-0808">Transferase</keyword>
<evidence type="ECO:0000256" key="6">
    <source>
        <dbReference type="ARBA" id="ARBA00023125"/>
    </source>
</evidence>
<feature type="domain" description="BAH" evidence="13">
    <location>
        <begin position="396"/>
        <end position="525"/>
    </location>
</feature>
<dbReference type="GO" id="GO:0006346">
    <property type="term" value="P:DNA methylation-dependent constitutive heterochromatin formation"/>
    <property type="evidence" value="ECO:0007669"/>
    <property type="project" value="InterPro"/>
</dbReference>
<keyword evidence="4 9" id="KW-0949">S-adenosyl-L-methionine</keyword>
<dbReference type="PROSITE" id="PS51679">
    <property type="entry name" value="SAM_MT_C5"/>
    <property type="match status" value="1"/>
</dbReference>
<evidence type="ECO:0000256" key="11">
    <source>
        <dbReference type="RuleBase" id="RU000417"/>
    </source>
</evidence>
<dbReference type="PIRSF" id="PIRSF037404">
    <property type="entry name" value="DNMT1"/>
    <property type="match status" value="1"/>
</dbReference>
<comment type="catalytic activity">
    <reaction evidence="11">
        <text>a 2'-deoxycytidine in DNA + S-adenosyl-L-methionine = a 5-methyl-2'-deoxycytidine in DNA + S-adenosyl-L-homocysteine + H(+)</text>
        <dbReference type="Rhea" id="RHEA:13681"/>
        <dbReference type="Rhea" id="RHEA-COMP:11369"/>
        <dbReference type="Rhea" id="RHEA-COMP:11370"/>
        <dbReference type="ChEBI" id="CHEBI:15378"/>
        <dbReference type="ChEBI" id="CHEBI:57856"/>
        <dbReference type="ChEBI" id="CHEBI:59789"/>
        <dbReference type="ChEBI" id="CHEBI:85452"/>
        <dbReference type="ChEBI" id="CHEBI:85454"/>
        <dbReference type="EC" id="2.1.1.37"/>
    </reaction>
</comment>
<evidence type="ECO:0000256" key="2">
    <source>
        <dbReference type="ARBA" id="ARBA00022603"/>
    </source>
</evidence>
<evidence type="ECO:0000256" key="1">
    <source>
        <dbReference type="ARBA" id="ARBA00004123"/>
    </source>
</evidence>
<dbReference type="InterPro" id="IPR029063">
    <property type="entry name" value="SAM-dependent_MTases_sf"/>
</dbReference>
<evidence type="ECO:0000256" key="10">
    <source>
        <dbReference type="RuleBase" id="RU000416"/>
    </source>
</evidence>
<dbReference type="InterPro" id="IPR001525">
    <property type="entry name" value="C5_MeTfrase"/>
</dbReference>
<dbReference type="PRINTS" id="PR00105">
    <property type="entry name" value="C5METTRFRASE"/>
</dbReference>
<organism evidence="14 15">
    <name type="scientific">Moniliophthora roreri (strain MCA 2997)</name>
    <name type="common">Cocoa frosty pod rot fungus</name>
    <name type="synonym">Crinipellis roreri</name>
    <dbReference type="NCBI Taxonomy" id="1381753"/>
    <lineage>
        <taxon>Eukaryota</taxon>
        <taxon>Fungi</taxon>
        <taxon>Dikarya</taxon>
        <taxon>Basidiomycota</taxon>
        <taxon>Agaricomycotina</taxon>
        <taxon>Agaricomycetes</taxon>
        <taxon>Agaricomycetidae</taxon>
        <taxon>Agaricales</taxon>
        <taxon>Marasmiineae</taxon>
        <taxon>Marasmiaceae</taxon>
        <taxon>Moniliophthora</taxon>
    </lineage>
</organism>
<evidence type="ECO:0000256" key="5">
    <source>
        <dbReference type="ARBA" id="ARBA00022737"/>
    </source>
</evidence>
<dbReference type="STRING" id="1381753.V2XTR9"/>
<dbReference type="GO" id="GO:0003677">
    <property type="term" value="F:DNA binding"/>
    <property type="evidence" value="ECO:0007669"/>
    <property type="project" value="UniProtKB-KW"/>
</dbReference>
<evidence type="ECO:0000259" key="13">
    <source>
        <dbReference type="PROSITE" id="PS51038"/>
    </source>
</evidence>
<evidence type="ECO:0000313" key="15">
    <source>
        <dbReference type="Proteomes" id="UP000017559"/>
    </source>
</evidence>
<dbReference type="GO" id="GO:0003886">
    <property type="term" value="F:DNA (cytosine-5-)-methyltransferase activity"/>
    <property type="evidence" value="ECO:0007669"/>
    <property type="project" value="UniProtKB-EC"/>
</dbReference>
<evidence type="ECO:0000256" key="12">
    <source>
        <dbReference type="SAM" id="MobiDB-lite"/>
    </source>
</evidence>
<evidence type="ECO:0000256" key="8">
    <source>
        <dbReference type="PIRSR" id="PIRSR037404-1"/>
    </source>
</evidence>
<proteinExistence type="inferred from homology"/>
<gene>
    <name evidence="14" type="ORF">Moror_7236</name>
</gene>
<dbReference type="EMBL" id="AWSO01000052">
    <property type="protein sequence ID" value="ESK96246.1"/>
    <property type="molecule type" value="Genomic_DNA"/>
</dbReference>
<feature type="domain" description="BAH" evidence="13">
    <location>
        <begin position="569"/>
        <end position="695"/>
    </location>
</feature>
<dbReference type="GO" id="GO:0044027">
    <property type="term" value="P:negative regulation of gene expression via chromosomal CpG island methylation"/>
    <property type="evidence" value="ECO:0007669"/>
    <property type="project" value="TreeGrafter"/>
</dbReference>
<dbReference type="SUPFAM" id="SSF53335">
    <property type="entry name" value="S-adenosyl-L-methionine-dependent methyltransferases"/>
    <property type="match status" value="1"/>
</dbReference>
<dbReference type="PROSITE" id="PS00094">
    <property type="entry name" value="C5_MTASE_1"/>
    <property type="match status" value="1"/>
</dbReference>
<dbReference type="Pfam" id="PF12047">
    <property type="entry name" value="DNMT1-RFD"/>
    <property type="match status" value="1"/>
</dbReference>
<dbReference type="PANTHER" id="PTHR10629:SF52">
    <property type="entry name" value="DNA (CYTOSINE-5)-METHYLTRANSFERASE 1"/>
    <property type="match status" value="1"/>
</dbReference>
<feature type="compositionally biased region" description="Polar residues" evidence="12">
    <location>
        <begin position="40"/>
        <end position="54"/>
    </location>
</feature>
<dbReference type="NCBIfam" id="TIGR00675">
    <property type="entry name" value="dcm"/>
    <property type="match status" value="1"/>
</dbReference>
<dbReference type="Gene3D" id="3.90.120.10">
    <property type="entry name" value="DNA Methylase, subunit A, domain 2"/>
    <property type="match status" value="1"/>
</dbReference>
<keyword evidence="15" id="KW-1185">Reference proteome</keyword>
<name>V2XTR9_MONRO</name>
<dbReference type="InterPro" id="IPR001025">
    <property type="entry name" value="BAH_dom"/>
</dbReference>
<dbReference type="InterPro" id="IPR018117">
    <property type="entry name" value="C5_DNA_meth_AS"/>
</dbReference>
<dbReference type="PANTHER" id="PTHR10629">
    <property type="entry name" value="CYTOSINE-SPECIFIC METHYLTRANSFERASE"/>
    <property type="match status" value="1"/>
</dbReference>
<dbReference type="PROSITE" id="PS51038">
    <property type="entry name" value="BAH"/>
    <property type="match status" value="2"/>
</dbReference>
<keyword evidence="5" id="KW-0677">Repeat</keyword>
<evidence type="ECO:0000256" key="4">
    <source>
        <dbReference type="ARBA" id="ARBA00022691"/>
    </source>
</evidence>
<feature type="region of interest" description="Disordered" evidence="12">
    <location>
        <begin position="1"/>
        <end position="54"/>
    </location>
</feature>
<feature type="active site" evidence="8 9">
    <location>
        <position position="828"/>
    </location>
</feature>
<reference evidence="14 15" key="1">
    <citation type="journal article" date="2014" name="BMC Genomics">
        <title>Genome and secretome analysis of the hemibiotrophic fungal pathogen, Moniliophthora roreri, which causes frosty pod rot disease of cacao: mechanisms of the biotrophic and necrotrophic phases.</title>
        <authorList>
            <person name="Meinhardt L.W."/>
            <person name="Costa G.G.L."/>
            <person name="Thomazella D.P.T."/>
            <person name="Teixeira P.J.P.L."/>
            <person name="Carazzolle M.F."/>
            <person name="Schuster S.C."/>
            <person name="Carlson J.E."/>
            <person name="Guiltinan M.J."/>
            <person name="Mieczkowski P."/>
            <person name="Farmer A."/>
            <person name="Ramaraj T."/>
            <person name="Crozier J."/>
            <person name="Davis R.E."/>
            <person name="Shao J."/>
            <person name="Melnick R.L."/>
            <person name="Pereira G.A.G."/>
            <person name="Bailey B.A."/>
        </authorList>
    </citation>
    <scope>NUCLEOTIDE SEQUENCE [LARGE SCALE GENOMIC DNA]</scope>
    <source>
        <strain evidence="14 15">MCA 2997</strain>
    </source>
</reference>